<feature type="region of interest" description="Disordered" evidence="3">
    <location>
        <begin position="238"/>
        <end position="304"/>
    </location>
</feature>
<evidence type="ECO:0000256" key="1">
    <source>
        <dbReference type="PROSITE-ProRule" id="PRU00047"/>
    </source>
</evidence>
<dbReference type="EMBL" id="BQNB010017354">
    <property type="protein sequence ID" value="GJT62199.1"/>
    <property type="molecule type" value="Genomic_DNA"/>
</dbReference>
<dbReference type="Pfam" id="PF08284">
    <property type="entry name" value="RVP_2"/>
    <property type="match status" value="1"/>
</dbReference>
<dbReference type="PROSITE" id="PS00141">
    <property type="entry name" value="ASP_PROTEASE"/>
    <property type="match status" value="1"/>
</dbReference>
<feature type="compositionally biased region" description="Low complexity" evidence="3">
    <location>
        <begin position="241"/>
        <end position="255"/>
    </location>
</feature>
<dbReference type="SUPFAM" id="SSF50630">
    <property type="entry name" value="Acid proteases"/>
    <property type="match status" value="1"/>
</dbReference>
<evidence type="ECO:0000313" key="6">
    <source>
        <dbReference type="Proteomes" id="UP001151760"/>
    </source>
</evidence>
<dbReference type="InterPro" id="IPR021109">
    <property type="entry name" value="Peptidase_aspartic_dom_sf"/>
</dbReference>
<dbReference type="PROSITE" id="PS50158">
    <property type="entry name" value="ZF_CCHC"/>
    <property type="match status" value="1"/>
</dbReference>
<feature type="coiled-coil region" evidence="2">
    <location>
        <begin position="318"/>
        <end position="345"/>
    </location>
</feature>
<keyword evidence="2" id="KW-0175">Coiled coil</keyword>
<sequence>MVAFLEKSTGSAGFHQVINFLNQSHICYALTKKPDVYISFIKQFWRSAEATTDDNGEVQITATIDGHSMSITEASLRRHLKLDDQDGITSIPNSEIFEQLALMGYHTDSDKLTFQKGAFSPQWRFLIHNILHCLSPKKTAWEQFSSNIATAVICLATNRKFNFSRLIFEHMVSNISSPHKFLMYPRFIQICLDMQRKQLQQHSRTYHVPSLSIKVFNNMKRPTKGYSGQEVDLFPTMLDVSEPSTSPSRITSSPSHSHEPSPSPEPSFEHSPDHTTAAPTQPSPTQPSTGAEHHFPTPHDSPLYVVHSYGSNEGSLKLNELTNLVTKLSERIRVLEGDLRKTKKTYSSTFTKLILRVKKLEARVKIGKARKRAKVQEKASTETEPILQEVTPTEVIQDQESSEKGSAEVSTAGATKGTASEVLVVSTAEENISTAGRTVTYRRRSEEKRTRKDKGKAIMTESEPKKKSKKELEQEKLSFAEAIRLQEQMDEEQRAQIARDEEIARQWDEEERQRAMSEAKASKKIDWDDPSVIRYHALKMKPKTIAQARRNMVKYLKNQGNYKISDFKGMSYNEIRPIFEKVWDFNQHIEPMEHGSEKMKSPEKIEEEDVDTQKEMKEMSKESGAKRKKSLPRKSTRGTVKRQKMDQETEKEDLKGYLDIVPREEFAEDVESLSTKYPIVDWKTCVLTENFMYYQVFRGDGSSKNYKVLSEMLEDFDRQDVMDLYRLVKERYSASRPEGYDLMLWGDLHTLFEPDEEDEIWKYQHEYNLISWRLCDFCGIHILLMQNGIAIHMLTEKKYPLSQEMITMMLNKRLEVDHESTQAYELLKFIRSQLRMKSLKLQFSSDITEASGAPRGTASVESQRVDRLQRGMSRMQKELRQIRRKMPNTRSGASMTHEEVEELVTHRVAKEMGAHEAAMNLEPVNENGDEQEGRNRGNGNGGNRGNGNGGNRGNVNGGNGGNGNGGNGGNGNGGNRGNVNGGNGGNGNGVARECTFQDFLKCKPHNFSGTKGVVGLTRWFEKMETVFNISNCPPNWAGLMRLMIEVYCPRNEIQKMETELWNLTVKGNDLTSYTQRFKELILLCTRMVPDEEDRVERFIGGLPNNIQGNVIAANPARLQDAIRITNQLMDKKLQGYAARSAENKRRIESNPRDNHGQQPLFKRQNVSGQNVARAYTVGNNDRKGYAGPHPLCNKCRYHHVGPCTVKCNNCKRVGHQTRDCRSAAAVPNTQRVPLGNQQVGNKTGSNKATTKAYAIGGGGKNPDSNVVTGTFLLNNCYASMLFDSGADRSFMSSTFSAFLDVAPSTLDTSYAIELTDRRISETNVVLRGCTLGLLGHPFDIDLMPVELGSFDVIIGMDWLSKYHALIICDEKVVRIPYGDEVLIIRSDNCDDRSKLNIISCTRTQKYIQKGCQVYLVQVTSKKAEDKLEEKRLEDMPIIQEFPEGFPEDLSGLPPARQVEFQIDLVLSDVPVARAPYRLAPAEMQELSTQL</sequence>
<evidence type="ECO:0000256" key="3">
    <source>
        <dbReference type="SAM" id="MobiDB-lite"/>
    </source>
</evidence>
<keyword evidence="5" id="KW-0808">Transferase</keyword>
<dbReference type="InterPro" id="IPR001878">
    <property type="entry name" value="Znf_CCHC"/>
</dbReference>
<proteinExistence type="predicted"/>
<dbReference type="PANTHER" id="PTHR15503">
    <property type="entry name" value="LDOC1 RELATED"/>
    <property type="match status" value="1"/>
</dbReference>
<name>A0ABQ5FGL4_9ASTR</name>
<feature type="compositionally biased region" description="Basic and acidic residues" evidence="3">
    <location>
        <begin position="611"/>
        <end position="625"/>
    </location>
</feature>
<feature type="compositionally biased region" description="Gly residues" evidence="3">
    <location>
        <begin position="936"/>
        <end position="984"/>
    </location>
</feature>
<feature type="compositionally biased region" description="Basic and acidic residues" evidence="3">
    <location>
        <begin position="462"/>
        <end position="473"/>
    </location>
</feature>
<keyword evidence="1" id="KW-0862">Zinc</keyword>
<keyword evidence="1" id="KW-0479">Metal-binding</keyword>
<reference evidence="5" key="1">
    <citation type="journal article" date="2022" name="Int. J. Mol. Sci.">
        <title>Draft Genome of Tanacetum Coccineum: Genomic Comparison of Closely Related Tanacetum-Family Plants.</title>
        <authorList>
            <person name="Yamashiro T."/>
            <person name="Shiraishi A."/>
            <person name="Nakayama K."/>
            <person name="Satake H."/>
        </authorList>
    </citation>
    <scope>NUCLEOTIDE SEQUENCE</scope>
</reference>
<feature type="region of interest" description="Disordered" evidence="3">
    <location>
        <begin position="1139"/>
        <end position="1169"/>
    </location>
</feature>
<feature type="region of interest" description="Disordered" evidence="3">
    <location>
        <begin position="593"/>
        <end position="651"/>
    </location>
</feature>
<feature type="compositionally biased region" description="Basic residues" evidence="3">
    <location>
        <begin position="626"/>
        <end position="642"/>
    </location>
</feature>
<keyword evidence="6" id="KW-1185">Reference proteome</keyword>
<comment type="caution">
    <text evidence="5">The sequence shown here is derived from an EMBL/GenBank/DDBJ whole genome shotgun (WGS) entry which is preliminary data.</text>
</comment>
<dbReference type="Proteomes" id="UP001151760">
    <property type="component" value="Unassembled WGS sequence"/>
</dbReference>
<reference evidence="5" key="2">
    <citation type="submission" date="2022-01" db="EMBL/GenBank/DDBJ databases">
        <authorList>
            <person name="Yamashiro T."/>
            <person name="Shiraishi A."/>
            <person name="Satake H."/>
            <person name="Nakayama K."/>
        </authorList>
    </citation>
    <scope>NUCLEOTIDE SEQUENCE</scope>
</reference>
<dbReference type="InterPro" id="IPR001969">
    <property type="entry name" value="Aspartic_peptidase_AS"/>
</dbReference>
<dbReference type="Pfam" id="PF03732">
    <property type="entry name" value="Retrotrans_gag"/>
    <property type="match status" value="1"/>
</dbReference>
<dbReference type="Gene3D" id="2.40.70.10">
    <property type="entry name" value="Acid Proteases"/>
    <property type="match status" value="1"/>
</dbReference>
<dbReference type="InterPro" id="IPR005162">
    <property type="entry name" value="Retrotrans_gag_dom"/>
</dbReference>
<dbReference type="PANTHER" id="PTHR15503:SF45">
    <property type="entry name" value="RNA-DIRECTED DNA POLYMERASE HOMOLOG"/>
    <property type="match status" value="1"/>
</dbReference>
<protein>
    <submittedName>
        <fullName evidence="5">Reverse transcriptase domain-containing protein</fullName>
    </submittedName>
</protein>
<evidence type="ECO:0000256" key="2">
    <source>
        <dbReference type="SAM" id="Coils"/>
    </source>
</evidence>
<feature type="compositionally biased region" description="Basic and acidic residues" evidence="3">
    <location>
        <begin position="1141"/>
        <end position="1155"/>
    </location>
</feature>
<evidence type="ECO:0000259" key="4">
    <source>
        <dbReference type="PROSITE" id="PS50158"/>
    </source>
</evidence>
<gene>
    <name evidence="5" type="ORF">Tco_1005732</name>
</gene>
<dbReference type="GO" id="GO:0003964">
    <property type="term" value="F:RNA-directed DNA polymerase activity"/>
    <property type="evidence" value="ECO:0007669"/>
    <property type="project" value="UniProtKB-KW"/>
</dbReference>
<evidence type="ECO:0000313" key="5">
    <source>
        <dbReference type="EMBL" id="GJT62199.1"/>
    </source>
</evidence>
<keyword evidence="5" id="KW-0695">RNA-directed DNA polymerase</keyword>
<feature type="region of interest" description="Disordered" evidence="3">
    <location>
        <begin position="436"/>
        <end position="473"/>
    </location>
</feature>
<dbReference type="CDD" id="cd00303">
    <property type="entry name" value="retropepsin_like"/>
    <property type="match status" value="1"/>
</dbReference>
<accession>A0ABQ5FGL4</accession>
<feature type="domain" description="CCHC-type" evidence="4">
    <location>
        <begin position="1206"/>
        <end position="1222"/>
    </location>
</feature>
<keyword evidence="5" id="KW-0548">Nucleotidyltransferase</keyword>
<feature type="region of interest" description="Disordered" evidence="3">
    <location>
        <begin position="394"/>
        <end position="415"/>
    </location>
</feature>
<feature type="region of interest" description="Disordered" evidence="3">
    <location>
        <begin position="917"/>
        <end position="984"/>
    </location>
</feature>
<organism evidence="5 6">
    <name type="scientific">Tanacetum coccineum</name>
    <dbReference type="NCBI Taxonomy" id="301880"/>
    <lineage>
        <taxon>Eukaryota</taxon>
        <taxon>Viridiplantae</taxon>
        <taxon>Streptophyta</taxon>
        <taxon>Embryophyta</taxon>
        <taxon>Tracheophyta</taxon>
        <taxon>Spermatophyta</taxon>
        <taxon>Magnoliopsida</taxon>
        <taxon>eudicotyledons</taxon>
        <taxon>Gunneridae</taxon>
        <taxon>Pentapetalae</taxon>
        <taxon>asterids</taxon>
        <taxon>campanulids</taxon>
        <taxon>Asterales</taxon>
        <taxon>Asteraceae</taxon>
        <taxon>Asteroideae</taxon>
        <taxon>Anthemideae</taxon>
        <taxon>Anthemidinae</taxon>
        <taxon>Tanacetum</taxon>
    </lineage>
</organism>
<dbReference type="InterPro" id="IPR032567">
    <property type="entry name" value="RTL1-rel"/>
</dbReference>
<feature type="compositionally biased region" description="Basic and acidic residues" evidence="3">
    <location>
        <begin position="593"/>
        <end position="604"/>
    </location>
</feature>
<keyword evidence="1" id="KW-0863">Zinc-finger</keyword>